<dbReference type="GO" id="GO:0016740">
    <property type="term" value="F:transferase activity"/>
    <property type="evidence" value="ECO:0007669"/>
    <property type="project" value="UniProtKB-KW"/>
</dbReference>
<dbReference type="SUPFAM" id="SSF100950">
    <property type="entry name" value="NagB/RpiA/CoA transferase-like"/>
    <property type="match status" value="2"/>
</dbReference>
<dbReference type="EMBL" id="JADYTN010000009">
    <property type="protein sequence ID" value="MCF2563532.1"/>
    <property type="molecule type" value="Genomic_DNA"/>
</dbReference>
<dbReference type="Proteomes" id="UP001200470">
    <property type="component" value="Unassembled WGS sequence"/>
</dbReference>
<comment type="similarity">
    <text evidence="1">Belongs to the acetyl-CoA hydrolase/transferase family.</text>
</comment>
<evidence type="ECO:0000259" key="3">
    <source>
        <dbReference type="Pfam" id="PF13336"/>
    </source>
</evidence>
<evidence type="ECO:0000313" key="4">
    <source>
        <dbReference type="EMBL" id="MCF2563532.1"/>
    </source>
</evidence>
<gene>
    <name evidence="4" type="ORF">I6E12_05330</name>
</gene>
<sequence length="501" mass="55063">MAYTRMTAAEAAALINNNDNIAMSGFTPAGVAKAVTRELAKKAEAEHAAGREFKVGIFTGASTGQSTDGVLANAQAIKYRAPYTTNPDFRKRVNMGEIPYNDLHLSHMAQELRYGFYGEIDWAILEVCDIEECGNEYHVYLTAAGGISPTAARLAKHVILELNSFHNPNAKFIHDVYEPLDPPYRKAIPIEKVGDRIGVPYVVIPKDKLVGVVECNIPDEARAFKDSDPITEKIGFLTAEFLVSELAKGRIPKEFLPLQSGVGSTANAILGALGQDKQVPDFNIYTEVIQNSVIDMMITGRVKDASACSLTVSNDCLMQVYDNMDYFKDHLTLRQSEISNSPEIIRRLGVIAINTAIECDLYGNANSTHISGVKMMNGIGGSGDFERNAYLSIFTCPSTAKGGLISSIVPFVSHQDHSEHDVNIIVTEQGVADLRGKCPEERAKLIIEQCVHPDYKQLLWDYMKIAKGGHTRHNLPAAFAMHDSLARKGDMRLTDFAEYVK</sequence>
<feature type="domain" description="Acetyl-CoA hydrolase/transferase C-terminal" evidence="3">
    <location>
        <begin position="319"/>
        <end position="462"/>
    </location>
</feature>
<dbReference type="RefSeq" id="WP_301637893.1">
    <property type="nucleotide sequence ID" value="NZ_JADYTN010000009.1"/>
</dbReference>
<dbReference type="InterPro" id="IPR037171">
    <property type="entry name" value="NagB/RpiA_transferase-like"/>
</dbReference>
<keyword evidence="4" id="KW-0808">Transferase</keyword>
<accession>A0ABS9CFJ7</accession>
<organism evidence="4 5">
    <name type="scientific">Xylanibacter brevis</name>
    <dbReference type="NCBI Taxonomy" id="83231"/>
    <lineage>
        <taxon>Bacteria</taxon>
        <taxon>Pseudomonadati</taxon>
        <taxon>Bacteroidota</taxon>
        <taxon>Bacteroidia</taxon>
        <taxon>Bacteroidales</taxon>
        <taxon>Prevotellaceae</taxon>
        <taxon>Xylanibacter</taxon>
    </lineage>
</organism>
<feature type="domain" description="Acetyl-CoA hydrolase/transferase N-terminal" evidence="2">
    <location>
        <begin position="3"/>
        <end position="214"/>
    </location>
</feature>
<dbReference type="InterPro" id="IPR026888">
    <property type="entry name" value="AcetylCoA_hyd_C"/>
</dbReference>
<dbReference type="Gene3D" id="3.40.1080.20">
    <property type="entry name" value="Acetyl-CoA hydrolase/transferase C-terminal domain"/>
    <property type="match status" value="1"/>
</dbReference>
<dbReference type="InterPro" id="IPR017821">
    <property type="entry name" value="Succinate_CoA_transferase"/>
</dbReference>
<dbReference type="InterPro" id="IPR038460">
    <property type="entry name" value="AcetylCoA_hyd_C_sf"/>
</dbReference>
<keyword evidence="5" id="KW-1185">Reference proteome</keyword>
<dbReference type="Pfam" id="PF13336">
    <property type="entry name" value="AcetylCoA_hyd_C"/>
    <property type="match status" value="1"/>
</dbReference>
<dbReference type="PANTHER" id="PTHR43609">
    <property type="entry name" value="ACETYL-COA HYDROLASE"/>
    <property type="match status" value="1"/>
</dbReference>
<reference evidence="4 5" key="1">
    <citation type="submission" date="2020-12" db="EMBL/GenBank/DDBJ databases">
        <title>Whole genome sequences of gut porcine anaerobes.</title>
        <authorList>
            <person name="Kubasova T."/>
            <person name="Jahodarova E."/>
            <person name="Rychlik I."/>
        </authorList>
    </citation>
    <scope>NUCLEOTIDE SEQUENCE [LARGE SCALE GENOMIC DNA]</scope>
    <source>
        <strain evidence="4 5">An925</strain>
    </source>
</reference>
<name>A0ABS9CFJ7_9BACT</name>
<dbReference type="InterPro" id="IPR003702">
    <property type="entry name" value="ActCoA_hydro_N"/>
</dbReference>
<evidence type="ECO:0000259" key="2">
    <source>
        <dbReference type="Pfam" id="PF02550"/>
    </source>
</evidence>
<dbReference type="Gene3D" id="3.30.750.70">
    <property type="entry name" value="4-hydroxybutyrate coenzyme like domains"/>
    <property type="match status" value="1"/>
</dbReference>
<comment type="caution">
    <text evidence="4">The sequence shown here is derived from an EMBL/GenBank/DDBJ whole genome shotgun (WGS) entry which is preliminary data.</text>
</comment>
<dbReference type="NCBIfam" id="TIGR03458">
    <property type="entry name" value="YgfH_subfam"/>
    <property type="match status" value="1"/>
</dbReference>
<evidence type="ECO:0000313" key="5">
    <source>
        <dbReference type="Proteomes" id="UP001200470"/>
    </source>
</evidence>
<dbReference type="InterPro" id="IPR046433">
    <property type="entry name" value="ActCoA_hydro"/>
</dbReference>
<dbReference type="Pfam" id="PF02550">
    <property type="entry name" value="AcetylCoA_hydro"/>
    <property type="match status" value="1"/>
</dbReference>
<dbReference type="PANTHER" id="PTHR43609:SF1">
    <property type="entry name" value="ACETYL-COA HYDROLASE"/>
    <property type="match status" value="1"/>
</dbReference>
<evidence type="ECO:0000256" key="1">
    <source>
        <dbReference type="ARBA" id="ARBA00009632"/>
    </source>
</evidence>
<proteinExistence type="inferred from homology"/>
<protein>
    <submittedName>
        <fullName evidence="4">Succinate CoA transferase</fullName>
    </submittedName>
</protein>
<dbReference type="Gene3D" id="3.40.1080.10">
    <property type="entry name" value="Glutaconate Coenzyme A-transferase"/>
    <property type="match status" value="1"/>
</dbReference>